<gene>
    <name evidence="7" type="ORF">IAC57_04525</name>
</gene>
<dbReference type="EMBL" id="DVMZ01000120">
    <property type="protein sequence ID" value="HIU59349.1"/>
    <property type="molecule type" value="Genomic_DNA"/>
</dbReference>
<comment type="caution">
    <text evidence="7">The sequence shown here is derived from an EMBL/GenBank/DDBJ whole genome shotgun (WGS) entry which is preliminary data.</text>
</comment>
<dbReference type="Proteomes" id="UP000824081">
    <property type="component" value="Unassembled WGS sequence"/>
</dbReference>
<accession>A0A9D1MFJ2</accession>
<reference evidence="7" key="2">
    <citation type="journal article" date="2021" name="PeerJ">
        <title>Extensive microbial diversity within the chicken gut microbiome revealed by metagenomics and culture.</title>
        <authorList>
            <person name="Gilroy R."/>
            <person name="Ravi A."/>
            <person name="Getino M."/>
            <person name="Pursley I."/>
            <person name="Horton D.L."/>
            <person name="Alikhan N.F."/>
            <person name="Baker D."/>
            <person name="Gharbi K."/>
            <person name="Hall N."/>
            <person name="Watson M."/>
            <person name="Adriaenssens E.M."/>
            <person name="Foster-Nyarko E."/>
            <person name="Jarju S."/>
            <person name="Secka A."/>
            <person name="Antonio M."/>
            <person name="Oren A."/>
            <person name="Chaudhuri R.R."/>
            <person name="La Ragione R."/>
            <person name="Hildebrand F."/>
            <person name="Pallen M.J."/>
        </authorList>
    </citation>
    <scope>NUCLEOTIDE SEQUENCE</scope>
    <source>
        <strain evidence="7">11687</strain>
    </source>
</reference>
<dbReference type="Pfam" id="PF00933">
    <property type="entry name" value="Glyco_hydro_3"/>
    <property type="match status" value="1"/>
</dbReference>
<name>A0A9D1MFJ2_9FIRM</name>
<sequence length="570" mass="62887">MLIDLKSNPFYLSDKDVEWVESTLASMSQQEKIAQLFCLITYTDDENYLSYLAKDLGVGGVMTRTMSLPELIRTVTGLQKNARIPMLISANLEAGLNQACTEGTRVGCEMGIAATDDEKYAHELGRIIGEEASALGINWAFAPIIDIDYNFRNPITNTRTFGSDPDRVARFGKAYVEEVQKYGIAASIKHFPGDGVDERDQHLLASVNSLSAEEWEKTYGKAYKTSIDAGAKTVMVGHILQPAWSKKLNPSLKDEEIMPGLIAPELLQGLLRGRLGFNGLIVTDSSTMAGMGTMMPREKAVPMTIAAGCDMFLFTKNLEEDLRFMKQGVESGVITKDRLDEAVTRILALKASLRLHEKQQNGELIPDAARAEKIVGCAEHKQVSKEVADRSITLVKEEKGVLPITPERYKRVLVYKKEGKASAVSAGITEGAADKLIDKLKAKGFDITVFVPGGGWEGMATPVQEFYDKYDLILYIANLATKSNQTVVRLEWAEPMGADVPVYMHSIPTVFVSLENPYHLLDVPRVRTFINTYGSTEEILDALVEKLSGQSKFCGKSPVDAFCGKWDTRL</sequence>
<organism evidence="7 8">
    <name type="scientific">Candidatus Scatosoma pullistercoris</name>
    <dbReference type="NCBI Taxonomy" id="2840934"/>
    <lineage>
        <taxon>Bacteria</taxon>
        <taxon>Bacillati</taxon>
        <taxon>Bacillota</taxon>
        <taxon>Clostridia</taxon>
        <taxon>Candidatus Scatosoma</taxon>
    </lineage>
</organism>
<keyword evidence="4 7" id="KW-0378">Hydrolase</keyword>
<dbReference type="InterPro" id="IPR036962">
    <property type="entry name" value="Glyco_hydro_3_N_sf"/>
</dbReference>
<keyword evidence="5" id="KW-0326">Glycosidase</keyword>
<evidence type="ECO:0000256" key="3">
    <source>
        <dbReference type="ARBA" id="ARBA00012663"/>
    </source>
</evidence>
<dbReference type="GO" id="GO:0004563">
    <property type="term" value="F:beta-N-acetylhexosaminidase activity"/>
    <property type="evidence" value="ECO:0007669"/>
    <property type="project" value="UniProtKB-EC"/>
</dbReference>
<dbReference type="GO" id="GO:0009254">
    <property type="term" value="P:peptidoglycan turnover"/>
    <property type="evidence" value="ECO:0007669"/>
    <property type="project" value="TreeGrafter"/>
</dbReference>
<evidence type="ECO:0000313" key="7">
    <source>
        <dbReference type="EMBL" id="HIU59349.1"/>
    </source>
</evidence>
<evidence type="ECO:0000256" key="4">
    <source>
        <dbReference type="ARBA" id="ARBA00022801"/>
    </source>
</evidence>
<evidence type="ECO:0000259" key="6">
    <source>
        <dbReference type="Pfam" id="PF00933"/>
    </source>
</evidence>
<comment type="catalytic activity">
    <reaction evidence="1">
        <text>Hydrolysis of terminal non-reducing N-acetyl-D-hexosamine residues in N-acetyl-beta-D-hexosaminides.</text>
        <dbReference type="EC" id="3.2.1.52"/>
    </reaction>
</comment>
<dbReference type="Gene3D" id="3.40.50.1700">
    <property type="entry name" value="Glycoside hydrolase family 3 C-terminal domain"/>
    <property type="match status" value="1"/>
</dbReference>
<evidence type="ECO:0000313" key="8">
    <source>
        <dbReference type="Proteomes" id="UP000824081"/>
    </source>
</evidence>
<comment type="similarity">
    <text evidence="2">Belongs to the glycosyl hydrolase 3 family.</text>
</comment>
<dbReference type="AlphaFoldDB" id="A0A9D1MFJ2"/>
<dbReference type="InterPro" id="IPR050226">
    <property type="entry name" value="NagZ_Beta-hexosaminidase"/>
</dbReference>
<dbReference type="PANTHER" id="PTHR30480:SF13">
    <property type="entry name" value="BETA-HEXOSAMINIDASE"/>
    <property type="match status" value="1"/>
</dbReference>
<reference evidence="7" key="1">
    <citation type="submission" date="2020-10" db="EMBL/GenBank/DDBJ databases">
        <authorList>
            <person name="Gilroy R."/>
        </authorList>
    </citation>
    <scope>NUCLEOTIDE SEQUENCE</scope>
    <source>
        <strain evidence="7">11687</strain>
    </source>
</reference>
<protein>
    <recommendedName>
        <fullName evidence="3">beta-N-acetylhexosaminidase</fullName>
        <ecNumber evidence="3">3.2.1.52</ecNumber>
    </recommendedName>
</protein>
<dbReference type="Gene3D" id="3.20.20.300">
    <property type="entry name" value="Glycoside hydrolase, family 3, N-terminal domain"/>
    <property type="match status" value="1"/>
</dbReference>
<dbReference type="InterPro" id="IPR019800">
    <property type="entry name" value="Glyco_hydro_3_AS"/>
</dbReference>
<evidence type="ECO:0000256" key="5">
    <source>
        <dbReference type="ARBA" id="ARBA00023295"/>
    </source>
</evidence>
<dbReference type="GO" id="GO:0005975">
    <property type="term" value="P:carbohydrate metabolic process"/>
    <property type="evidence" value="ECO:0007669"/>
    <property type="project" value="InterPro"/>
</dbReference>
<dbReference type="InterPro" id="IPR017853">
    <property type="entry name" value="GH"/>
</dbReference>
<evidence type="ECO:0000256" key="1">
    <source>
        <dbReference type="ARBA" id="ARBA00001231"/>
    </source>
</evidence>
<dbReference type="EC" id="3.2.1.52" evidence="3"/>
<dbReference type="SUPFAM" id="SSF51445">
    <property type="entry name" value="(Trans)glycosidases"/>
    <property type="match status" value="1"/>
</dbReference>
<dbReference type="InterPro" id="IPR001764">
    <property type="entry name" value="Glyco_hydro_3_N"/>
</dbReference>
<evidence type="ECO:0000256" key="2">
    <source>
        <dbReference type="ARBA" id="ARBA00005336"/>
    </source>
</evidence>
<feature type="domain" description="Glycoside hydrolase family 3 N-terminal" evidence="6">
    <location>
        <begin position="30"/>
        <end position="348"/>
    </location>
</feature>
<dbReference type="InterPro" id="IPR036881">
    <property type="entry name" value="Glyco_hydro_3_C_sf"/>
</dbReference>
<dbReference type="PANTHER" id="PTHR30480">
    <property type="entry name" value="BETA-HEXOSAMINIDASE-RELATED"/>
    <property type="match status" value="1"/>
</dbReference>
<dbReference type="PROSITE" id="PS00775">
    <property type="entry name" value="GLYCOSYL_HYDROL_F3"/>
    <property type="match status" value="1"/>
</dbReference>
<proteinExistence type="inferred from homology"/>